<gene>
    <name evidence="1" type="ORF">SDC9_164402</name>
</gene>
<evidence type="ECO:0000313" key="1">
    <source>
        <dbReference type="EMBL" id="MPN17053.1"/>
    </source>
</evidence>
<organism evidence="1">
    <name type="scientific">bioreactor metagenome</name>
    <dbReference type="NCBI Taxonomy" id="1076179"/>
    <lineage>
        <taxon>unclassified sequences</taxon>
        <taxon>metagenomes</taxon>
        <taxon>ecological metagenomes</taxon>
    </lineage>
</organism>
<reference evidence="1" key="1">
    <citation type="submission" date="2019-08" db="EMBL/GenBank/DDBJ databases">
        <authorList>
            <person name="Kucharzyk K."/>
            <person name="Murdoch R.W."/>
            <person name="Higgins S."/>
            <person name="Loffler F."/>
        </authorList>
    </citation>
    <scope>NUCLEOTIDE SEQUENCE</scope>
</reference>
<proteinExistence type="predicted"/>
<comment type="caution">
    <text evidence="1">The sequence shown here is derived from an EMBL/GenBank/DDBJ whole genome shotgun (WGS) entry which is preliminary data.</text>
</comment>
<name>A0A645FYR9_9ZZZZ</name>
<sequence>MKMFKIASLSIAVLEKEGMCATLLSGADIIVKSIEDGINLLLNPNALIATLRG</sequence>
<dbReference type="AlphaFoldDB" id="A0A645FYR9"/>
<dbReference type="EMBL" id="VSSQ01064083">
    <property type="protein sequence ID" value="MPN17053.1"/>
    <property type="molecule type" value="Genomic_DNA"/>
</dbReference>
<protein>
    <submittedName>
        <fullName evidence="1">Uncharacterized protein</fullName>
    </submittedName>
</protein>
<accession>A0A645FYR9</accession>